<keyword evidence="7" id="KW-0805">Transcription regulation</keyword>
<keyword evidence="3" id="KW-0963">Cytoplasm</keyword>
<dbReference type="InterPro" id="IPR036390">
    <property type="entry name" value="WH_DNA-bd_sf"/>
</dbReference>
<comment type="caution">
    <text evidence="11">The sequence shown here is derived from an EMBL/GenBank/DDBJ whole genome shotgun (WGS) entry which is preliminary data.</text>
</comment>
<keyword evidence="9" id="KW-0804">Transcription</keyword>
<name>A0A926EC57_9FIRM</name>
<feature type="binding site" evidence="10">
    <location>
        <position position="134"/>
    </location>
    <ligand>
        <name>Zn(2+)</name>
        <dbReference type="ChEBI" id="CHEBI:29105"/>
    </ligand>
</feature>
<keyword evidence="6 10" id="KW-0862">Zinc</keyword>
<dbReference type="GO" id="GO:0005737">
    <property type="term" value="C:cytoplasm"/>
    <property type="evidence" value="ECO:0007669"/>
    <property type="project" value="UniProtKB-SubCell"/>
</dbReference>
<gene>
    <name evidence="11" type="ORF">H8718_01800</name>
</gene>
<dbReference type="InterPro" id="IPR043135">
    <property type="entry name" value="Fur_C"/>
</dbReference>
<feature type="binding site" evidence="10">
    <location>
        <position position="91"/>
    </location>
    <ligand>
        <name>Zn(2+)</name>
        <dbReference type="ChEBI" id="CHEBI:29105"/>
    </ligand>
</feature>
<dbReference type="GO" id="GO:0008270">
    <property type="term" value="F:zinc ion binding"/>
    <property type="evidence" value="ECO:0007669"/>
    <property type="project" value="TreeGrafter"/>
</dbReference>
<evidence type="ECO:0000256" key="6">
    <source>
        <dbReference type="ARBA" id="ARBA00022833"/>
    </source>
</evidence>
<dbReference type="Proteomes" id="UP000655830">
    <property type="component" value="Unassembled WGS sequence"/>
</dbReference>
<dbReference type="EMBL" id="JACRSY010000002">
    <property type="protein sequence ID" value="MBC8578276.1"/>
    <property type="molecule type" value="Genomic_DNA"/>
</dbReference>
<comment type="cofactor">
    <cofactor evidence="10">
        <name>Zn(2+)</name>
        <dbReference type="ChEBI" id="CHEBI:29105"/>
    </cofactor>
    <text evidence="10">Binds 1 zinc ion per subunit.</text>
</comment>
<dbReference type="Gene3D" id="1.10.10.10">
    <property type="entry name" value="Winged helix-like DNA-binding domain superfamily/Winged helix DNA-binding domain"/>
    <property type="match status" value="1"/>
</dbReference>
<dbReference type="GO" id="GO:1900376">
    <property type="term" value="P:regulation of secondary metabolite biosynthetic process"/>
    <property type="evidence" value="ECO:0007669"/>
    <property type="project" value="TreeGrafter"/>
</dbReference>
<dbReference type="FunFam" id="1.10.10.10:FF:000007">
    <property type="entry name" value="Ferric uptake regulation protein"/>
    <property type="match status" value="1"/>
</dbReference>
<feature type="binding site" evidence="10">
    <location>
        <position position="94"/>
    </location>
    <ligand>
        <name>Zn(2+)</name>
        <dbReference type="ChEBI" id="CHEBI:29105"/>
    </ligand>
</feature>
<keyword evidence="8" id="KW-0238">DNA-binding</keyword>
<protein>
    <submittedName>
        <fullName evidence="11">Transcriptional repressor</fullName>
    </submittedName>
</protein>
<dbReference type="RefSeq" id="WP_177669361.1">
    <property type="nucleotide sequence ID" value="NZ_JACRSY010000002.1"/>
</dbReference>
<dbReference type="AlphaFoldDB" id="A0A926EC57"/>
<evidence type="ECO:0000256" key="8">
    <source>
        <dbReference type="ARBA" id="ARBA00023125"/>
    </source>
</evidence>
<evidence type="ECO:0000256" key="5">
    <source>
        <dbReference type="ARBA" id="ARBA00022723"/>
    </source>
</evidence>
<evidence type="ECO:0000256" key="3">
    <source>
        <dbReference type="ARBA" id="ARBA00022490"/>
    </source>
</evidence>
<reference evidence="11" key="1">
    <citation type="submission" date="2020-08" db="EMBL/GenBank/DDBJ databases">
        <title>Genome public.</title>
        <authorList>
            <person name="Liu C."/>
            <person name="Sun Q."/>
        </authorList>
    </citation>
    <scope>NUCLEOTIDE SEQUENCE</scope>
    <source>
        <strain evidence="11">NSJ-12</strain>
    </source>
</reference>
<keyword evidence="12" id="KW-1185">Reference proteome</keyword>
<dbReference type="GO" id="GO:0000976">
    <property type="term" value="F:transcription cis-regulatory region binding"/>
    <property type="evidence" value="ECO:0007669"/>
    <property type="project" value="TreeGrafter"/>
</dbReference>
<dbReference type="PANTHER" id="PTHR33202">
    <property type="entry name" value="ZINC UPTAKE REGULATION PROTEIN"/>
    <property type="match status" value="1"/>
</dbReference>
<sequence length="139" mass="15801">MLSTAGLLRERHLKVTPQRLAIFHMLSHTNIHPSAEMIYNSLRETHPTMSLATVYKTLDALVKAELVQQINVGEDSFRYDANITSHPHIICTCCHQVFDLEEDALPNLKALVSEKTHFKLSHEQLYFYGVCPDCQGSVH</sequence>
<proteinExistence type="inferred from homology"/>
<evidence type="ECO:0000256" key="4">
    <source>
        <dbReference type="ARBA" id="ARBA00022491"/>
    </source>
</evidence>
<evidence type="ECO:0000256" key="7">
    <source>
        <dbReference type="ARBA" id="ARBA00023015"/>
    </source>
</evidence>
<dbReference type="CDD" id="cd07153">
    <property type="entry name" value="Fur_like"/>
    <property type="match status" value="1"/>
</dbReference>
<dbReference type="InterPro" id="IPR002481">
    <property type="entry name" value="FUR"/>
</dbReference>
<dbReference type="PANTHER" id="PTHR33202:SF8">
    <property type="entry name" value="PEROXIDE-RESPONSIVE REPRESSOR PERR"/>
    <property type="match status" value="1"/>
</dbReference>
<dbReference type="GO" id="GO:0003700">
    <property type="term" value="F:DNA-binding transcription factor activity"/>
    <property type="evidence" value="ECO:0007669"/>
    <property type="project" value="InterPro"/>
</dbReference>
<feature type="binding site" evidence="10">
    <location>
        <position position="131"/>
    </location>
    <ligand>
        <name>Zn(2+)</name>
        <dbReference type="ChEBI" id="CHEBI:29105"/>
    </ligand>
</feature>
<evidence type="ECO:0000256" key="2">
    <source>
        <dbReference type="ARBA" id="ARBA00007957"/>
    </source>
</evidence>
<comment type="similarity">
    <text evidence="2">Belongs to the Fur family.</text>
</comment>
<keyword evidence="5 10" id="KW-0479">Metal-binding</keyword>
<organism evidence="11 12">
    <name type="scientific">Zhenhengia yiwuensis</name>
    <dbReference type="NCBI Taxonomy" id="2763666"/>
    <lineage>
        <taxon>Bacteria</taxon>
        <taxon>Bacillati</taxon>
        <taxon>Bacillota</taxon>
        <taxon>Clostridia</taxon>
        <taxon>Lachnospirales</taxon>
        <taxon>Lachnospiraceae</taxon>
        <taxon>Zhenhengia</taxon>
    </lineage>
</organism>
<keyword evidence="4" id="KW-0678">Repressor</keyword>
<evidence type="ECO:0000256" key="9">
    <source>
        <dbReference type="ARBA" id="ARBA00023163"/>
    </source>
</evidence>
<dbReference type="GO" id="GO:0045892">
    <property type="term" value="P:negative regulation of DNA-templated transcription"/>
    <property type="evidence" value="ECO:0007669"/>
    <property type="project" value="TreeGrafter"/>
</dbReference>
<evidence type="ECO:0000256" key="10">
    <source>
        <dbReference type="PIRSR" id="PIRSR602481-1"/>
    </source>
</evidence>
<accession>A0A926EC57</accession>
<dbReference type="Pfam" id="PF01475">
    <property type="entry name" value="FUR"/>
    <property type="match status" value="1"/>
</dbReference>
<dbReference type="Gene3D" id="3.30.1490.190">
    <property type="match status" value="1"/>
</dbReference>
<evidence type="ECO:0000256" key="1">
    <source>
        <dbReference type="ARBA" id="ARBA00004496"/>
    </source>
</evidence>
<evidence type="ECO:0000313" key="11">
    <source>
        <dbReference type="EMBL" id="MBC8578276.1"/>
    </source>
</evidence>
<evidence type="ECO:0000313" key="12">
    <source>
        <dbReference type="Proteomes" id="UP000655830"/>
    </source>
</evidence>
<dbReference type="InterPro" id="IPR036388">
    <property type="entry name" value="WH-like_DNA-bd_sf"/>
</dbReference>
<dbReference type="SUPFAM" id="SSF46785">
    <property type="entry name" value="Winged helix' DNA-binding domain"/>
    <property type="match status" value="1"/>
</dbReference>
<comment type="subcellular location">
    <subcellularLocation>
        <location evidence="1">Cytoplasm</location>
    </subcellularLocation>
</comment>